<dbReference type="Proteomes" id="UP001152320">
    <property type="component" value="Chromosome 9"/>
</dbReference>
<accession>A0A9Q1BZW8</accession>
<dbReference type="Gene3D" id="3.10.100.10">
    <property type="entry name" value="Mannose-Binding Protein A, subunit A"/>
    <property type="match status" value="1"/>
</dbReference>
<evidence type="ECO:0000256" key="1">
    <source>
        <dbReference type="SAM" id="SignalP"/>
    </source>
</evidence>
<dbReference type="InterPro" id="IPR016186">
    <property type="entry name" value="C-type_lectin-like/link_sf"/>
</dbReference>
<name>A0A9Q1BZW8_HOLLE</name>
<protein>
    <submittedName>
        <fullName evidence="3">Galactose-specific lectin nattectin</fullName>
    </submittedName>
</protein>
<comment type="caution">
    <text evidence="3">The sequence shown here is derived from an EMBL/GenBank/DDBJ whole genome shotgun (WGS) entry which is preliminary data.</text>
</comment>
<dbReference type="SUPFAM" id="SSF56436">
    <property type="entry name" value="C-type lectin-like"/>
    <property type="match status" value="1"/>
</dbReference>
<dbReference type="EMBL" id="JAIZAY010000009">
    <property type="protein sequence ID" value="KAJ8036026.1"/>
    <property type="molecule type" value="Genomic_DNA"/>
</dbReference>
<dbReference type="AlphaFoldDB" id="A0A9Q1BZW8"/>
<reference evidence="3" key="1">
    <citation type="submission" date="2021-10" db="EMBL/GenBank/DDBJ databases">
        <title>Tropical sea cucumber genome reveals ecological adaptation and Cuvierian tubules defense mechanism.</title>
        <authorList>
            <person name="Chen T."/>
        </authorList>
    </citation>
    <scope>NUCLEOTIDE SEQUENCE</scope>
    <source>
        <strain evidence="3">Nanhai2018</strain>
        <tissue evidence="3">Muscle</tissue>
    </source>
</reference>
<evidence type="ECO:0000259" key="2">
    <source>
        <dbReference type="PROSITE" id="PS50041"/>
    </source>
</evidence>
<dbReference type="PROSITE" id="PS50041">
    <property type="entry name" value="C_TYPE_LECTIN_2"/>
    <property type="match status" value="1"/>
</dbReference>
<dbReference type="InterPro" id="IPR050111">
    <property type="entry name" value="C-type_lectin/snaclec_domain"/>
</dbReference>
<dbReference type="Pfam" id="PF00059">
    <property type="entry name" value="Lectin_C"/>
    <property type="match status" value="1"/>
</dbReference>
<feature type="signal peptide" evidence="1">
    <location>
        <begin position="1"/>
        <end position="16"/>
    </location>
</feature>
<feature type="domain" description="C-type lectin" evidence="2">
    <location>
        <begin position="22"/>
        <end position="145"/>
    </location>
</feature>
<keyword evidence="1" id="KW-0732">Signal</keyword>
<dbReference type="SMART" id="SM00034">
    <property type="entry name" value="CLECT"/>
    <property type="match status" value="1"/>
</dbReference>
<dbReference type="InterPro" id="IPR016187">
    <property type="entry name" value="CTDL_fold"/>
</dbReference>
<dbReference type="PANTHER" id="PTHR22803">
    <property type="entry name" value="MANNOSE, PHOSPHOLIPASE, LECTIN RECEPTOR RELATED"/>
    <property type="match status" value="1"/>
</dbReference>
<organism evidence="3 4">
    <name type="scientific">Holothuria leucospilota</name>
    <name type="common">Black long sea cucumber</name>
    <name type="synonym">Mertensiothuria leucospilota</name>
    <dbReference type="NCBI Taxonomy" id="206669"/>
    <lineage>
        <taxon>Eukaryota</taxon>
        <taxon>Metazoa</taxon>
        <taxon>Echinodermata</taxon>
        <taxon>Eleutherozoa</taxon>
        <taxon>Echinozoa</taxon>
        <taxon>Holothuroidea</taxon>
        <taxon>Aspidochirotacea</taxon>
        <taxon>Aspidochirotida</taxon>
        <taxon>Holothuriidae</taxon>
        <taxon>Holothuria</taxon>
    </lineage>
</organism>
<keyword evidence="4" id="KW-1185">Reference proteome</keyword>
<feature type="chain" id="PRO_5040486431" evidence="1">
    <location>
        <begin position="17"/>
        <end position="173"/>
    </location>
</feature>
<proteinExistence type="predicted"/>
<sequence>MYFLFFFFIFLLVVCPEGWQNYDQSCYKLIEEELSWDEASAYCIENSPYNYGHLATIHNDLENDFITYVVLKGDKVRTWIGANDKKEEGTFDWYAHNRELFFYSNWKDGEPNNAYDDEDCVEINRGGLGKWNDCKCKRTLRFVCEVELYTLSKGGSGLKELTGGLKADPRFPQ</sequence>
<gene>
    <name evidence="3" type="ORF">HOLleu_19884</name>
</gene>
<dbReference type="CDD" id="cd00037">
    <property type="entry name" value="CLECT"/>
    <property type="match status" value="1"/>
</dbReference>
<evidence type="ECO:0000313" key="4">
    <source>
        <dbReference type="Proteomes" id="UP001152320"/>
    </source>
</evidence>
<dbReference type="OrthoDB" id="441660at2759"/>
<evidence type="ECO:0000313" key="3">
    <source>
        <dbReference type="EMBL" id="KAJ8036026.1"/>
    </source>
</evidence>
<dbReference type="InterPro" id="IPR001304">
    <property type="entry name" value="C-type_lectin-like"/>
</dbReference>